<organism evidence="3 4">
    <name type="scientific">Crenobacter cavernae</name>
    <dbReference type="NCBI Taxonomy" id="2290923"/>
    <lineage>
        <taxon>Bacteria</taxon>
        <taxon>Pseudomonadati</taxon>
        <taxon>Pseudomonadota</taxon>
        <taxon>Betaproteobacteria</taxon>
        <taxon>Neisseriales</taxon>
        <taxon>Neisseriaceae</taxon>
        <taxon>Crenobacter</taxon>
    </lineage>
</organism>
<proteinExistence type="predicted"/>
<evidence type="ECO:0008006" key="5">
    <source>
        <dbReference type="Google" id="ProtNLM"/>
    </source>
</evidence>
<evidence type="ECO:0000313" key="3">
    <source>
        <dbReference type="EMBL" id="AXK39960.1"/>
    </source>
</evidence>
<feature type="transmembrane region" description="Helical" evidence="1">
    <location>
        <begin position="34"/>
        <end position="54"/>
    </location>
</feature>
<evidence type="ECO:0000256" key="1">
    <source>
        <dbReference type="SAM" id="Phobius"/>
    </source>
</evidence>
<accession>A0A345Y7Q8</accession>
<sequence length="440" mass="48519">MQIRSLPAIAALAASLGFPLLAHASNGALVTILSDWHTTTFILINILLIGFFFWRFDRFAVEHGPEILTTVGIFGCFFGIALALLDFDARNVASSVPQLLQGVKTAFWASVSGVGGSLIIRLRHRLHKAPIPQTAGAASKAASLDDVVDTMRAMHRGLSGTEEGSLLTQMKLMRQEQNDHLTQLRASFDTYAQKMAEDGSKALIDALRTVIADFNSQINEQFGENFKQLNFAVEKLVLWQQQYKDELDRLQTVQQQSAQDLKNASVGMAAMVDKAAKFSEVAAKLETLLVTMARQHQLIEESQQSLSTVLVQMKDVTPQFSQKLDALADGMSRSVGKLQSDTSELLQNFGVQVKASHGEMKELLADSLKRSQKDVNEELTKSLETIRQGVISLDKGLQEELTKSLETLGRQLASLSEKFVADYSPLTDRLRDIVHMAGQK</sequence>
<keyword evidence="2" id="KW-0732">Signal</keyword>
<feature type="chain" id="PRO_5016988530" description="MotA/TolQ/ExbB proton channel domain-containing protein" evidence="2">
    <location>
        <begin position="25"/>
        <end position="440"/>
    </location>
</feature>
<keyword evidence="1" id="KW-1133">Transmembrane helix</keyword>
<keyword evidence="1" id="KW-0472">Membrane</keyword>
<dbReference type="OrthoDB" id="9798009at2"/>
<dbReference type="KEGG" id="ccah:DWG20_11200"/>
<dbReference type="RefSeq" id="WP_115433890.1">
    <property type="nucleotide sequence ID" value="NZ_CP031337.1"/>
</dbReference>
<feature type="transmembrane region" description="Helical" evidence="1">
    <location>
        <begin position="66"/>
        <end position="85"/>
    </location>
</feature>
<evidence type="ECO:0000313" key="4">
    <source>
        <dbReference type="Proteomes" id="UP000254537"/>
    </source>
</evidence>
<dbReference type="SUPFAM" id="SSF58113">
    <property type="entry name" value="Apolipoprotein A-I"/>
    <property type="match status" value="1"/>
</dbReference>
<dbReference type="EMBL" id="CP031337">
    <property type="protein sequence ID" value="AXK39960.1"/>
    <property type="molecule type" value="Genomic_DNA"/>
</dbReference>
<gene>
    <name evidence="3" type="ORF">DWG20_11200</name>
</gene>
<evidence type="ECO:0000256" key="2">
    <source>
        <dbReference type="SAM" id="SignalP"/>
    </source>
</evidence>
<name>A0A345Y7Q8_9NEIS</name>
<dbReference type="Proteomes" id="UP000254537">
    <property type="component" value="Chromosome"/>
</dbReference>
<dbReference type="AlphaFoldDB" id="A0A345Y7Q8"/>
<reference evidence="3 4" key="1">
    <citation type="submission" date="2018-07" db="EMBL/GenBank/DDBJ databases">
        <title>Crenobacter cavernae sp. nov., isolated from a karst cave.</title>
        <authorList>
            <person name="Zhu H."/>
        </authorList>
    </citation>
    <scope>NUCLEOTIDE SEQUENCE [LARGE SCALE GENOMIC DNA]</scope>
    <source>
        <strain evidence="3 4">K1W11S-77</strain>
    </source>
</reference>
<keyword evidence="1" id="KW-0812">Transmembrane</keyword>
<protein>
    <recommendedName>
        <fullName evidence="5">MotA/TolQ/ExbB proton channel domain-containing protein</fullName>
    </recommendedName>
</protein>
<feature type="signal peptide" evidence="2">
    <location>
        <begin position="1"/>
        <end position="24"/>
    </location>
</feature>